<dbReference type="PROSITE" id="PS50158">
    <property type="entry name" value="ZF_CCHC"/>
    <property type="match status" value="1"/>
</dbReference>
<feature type="coiled-coil region" evidence="2">
    <location>
        <begin position="397"/>
        <end position="424"/>
    </location>
</feature>
<dbReference type="InterPro" id="IPR048270">
    <property type="entry name" value="PNMA_C"/>
</dbReference>
<keyword evidence="2" id="KW-0175">Coiled coil</keyword>
<dbReference type="InterPro" id="IPR001878">
    <property type="entry name" value="Znf_CCHC"/>
</dbReference>
<feature type="region of interest" description="Disordered" evidence="3">
    <location>
        <begin position="112"/>
        <end position="143"/>
    </location>
</feature>
<proteinExistence type="predicted"/>
<name>A0A9W7TXA3_TRIRA</name>
<evidence type="ECO:0000313" key="6">
    <source>
        <dbReference type="Proteomes" id="UP001059041"/>
    </source>
</evidence>
<protein>
    <submittedName>
        <fullName evidence="5">Zinc finger CCHC domain-containing protein 12-like</fullName>
    </submittedName>
</protein>
<evidence type="ECO:0000256" key="2">
    <source>
        <dbReference type="SAM" id="Coils"/>
    </source>
</evidence>
<keyword evidence="1" id="KW-0863">Zinc-finger</keyword>
<accession>A0A9W7TXA3</accession>
<keyword evidence="1" id="KW-0479">Metal-binding</keyword>
<dbReference type="Pfam" id="PF14893">
    <property type="entry name" value="PNMA"/>
    <property type="match status" value="1"/>
</dbReference>
<dbReference type="GO" id="GO:0003676">
    <property type="term" value="F:nucleic acid binding"/>
    <property type="evidence" value="ECO:0007669"/>
    <property type="project" value="InterPro"/>
</dbReference>
<gene>
    <name evidence="5" type="ORF">IRJ41_015821</name>
</gene>
<dbReference type="SUPFAM" id="SSF57756">
    <property type="entry name" value="Retrovirus zinc finger-like domains"/>
    <property type="match status" value="1"/>
</dbReference>
<feature type="region of interest" description="Disordered" evidence="3">
    <location>
        <begin position="446"/>
        <end position="486"/>
    </location>
</feature>
<evidence type="ECO:0000259" key="4">
    <source>
        <dbReference type="PROSITE" id="PS50158"/>
    </source>
</evidence>
<reference evidence="5" key="1">
    <citation type="submission" date="2021-02" db="EMBL/GenBank/DDBJ databases">
        <title>Comparative genomics reveals that relaxation of natural selection precedes convergent phenotypic evolution of cavefish.</title>
        <authorList>
            <person name="Peng Z."/>
        </authorList>
    </citation>
    <scope>NUCLEOTIDE SEQUENCE</scope>
    <source>
        <tissue evidence="5">Muscle</tissue>
    </source>
</reference>
<dbReference type="GO" id="GO:0008270">
    <property type="term" value="F:zinc ion binding"/>
    <property type="evidence" value="ECO:0007669"/>
    <property type="project" value="UniProtKB-KW"/>
</dbReference>
<evidence type="ECO:0000313" key="5">
    <source>
        <dbReference type="EMBL" id="KAI7804666.1"/>
    </source>
</evidence>
<sequence>MDVIERENFDVWNAVIVSGLTSTELDQVLETYLSRFGSIRHFLSIDDPHSEFHRSVVVEFTHDSAMHSLGPQLPLTIVNPADPETMFRVRAPGSVFPHTSVSDTAECLVKSRETQRSPGLRVESESPAKANVGAVSPRSSNDVDASSVETISVKFPMLAVHPPGIQREVMEHIVRTNDTILPAQALFDTWRASVDYLLNDPSLPESHKMRKILDSLLPPASDIIKHVNPNAPASECLKLLESVYGSVEDGDELLAKFISTLQNPGEKSSAYLHRLHIVLSSTIRWGGVVEGERDRCLLRQFCRGCWDNALIADLQLETLLIRTAEDKQTSKEERMRKHLGVNKPTTAPLKLRTASHQQSAYCTTLEEDAIDLPALDVPKQKAPKCKNKPQCSEPLEVDALKKEIAALQNQIVALRTAADREVRERAETSELQKLRGHIAELRAQVTATGAQRNQAGKPSRQRDNQSNPDIRMSGQDGNWSQQAEVRTSQPRPWYCFRCGEDGHLTINCENPPNPSRVEDKRRKLRERQAEWDLQGATAATHLNQRQSLSQGRQGL</sequence>
<dbReference type="InterPro" id="IPR036875">
    <property type="entry name" value="Znf_CCHC_sf"/>
</dbReference>
<feature type="compositionally biased region" description="Polar residues" evidence="3">
    <location>
        <begin position="475"/>
        <end position="486"/>
    </location>
</feature>
<dbReference type="AlphaFoldDB" id="A0A9W7TXA3"/>
<dbReference type="InterPro" id="IPR026523">
    <property type="entry name" value="PNMA"/>
</dbReference>
<organism evidence="5 6">
    <name type="scientific">Triplophysa rosa</name>
    <name type="common">Cave loach</name>
    <dbReference type="NCBI Taxonomy" id="992332"/>
    <lineage>
        <taxon>Eukaryota</taxon>
        <taxon>Metazoa</taxon>
        <taxon>Chordata</taxon>
        <taxon>Craniata</taxon>
        <taxon>Vertebrata</taxon>
        <taxon>Euteleostomi</taxon>
        <taxon>Actinopterygii</taxon>
        <taxon>Neopterygii</taxon>
        <taxon>Teleostei</taxon>
        <taxon>Ostariophysi</taxon>
        <taxon>Cypriniformes</taxon>
        <taxon>Nemacheilidae</taxon>
        <taxon>Triplophysa</taxon>
    </lineage>
</organism>
<keyword evidence="6" id="KW-1185">Reference proteome</keyword>
<feature type="domain" description="CCHC-type" evidence="4">
    <location>
        <begin position="495"/>
        <end position="510"/>
    </location>
</feature>
<dbReference type="PANTHER" id="PTHR23095:SF53">
    <property type="entry name" value="ZINC FINGER CCHC DOMAIN-CONTAINING PROTEIN 12-LIKE"/>
    <property type="match status" value="1"/>
</dbReference>
<dbReference type="PANTHER" id="PTHR23095">
    <property type="entry name" value="PARANEOPLASTIC ANTIGEN"/>
    <property type="match status" value="1"/>
</dbReference>
<evidence type="ECO:0000256" key="1">
    <source>
        <dbReference type="PROSITE-ProRule" id="PRU00047"/>
    </source>
</evidence>
<keyword evidence="1" id="KW-0862">Zinc</keyword>
<feature type="compositionally biased region" description="Polar residues" evidence="3">
    <location>
        <begin position="446"/>
        <end position="456"/>
    </location>
</feature>
<dbReference type="Proteomes" id="UP001059041">
    <property type="component" value="Linkage Group LG10"/>
</dbReference>
<evidence type="ECO:0000256" key="3">
    <source>
        <dbReference type="SAM" id="MobiDB-lite"/>
    </source>
</evidence>
<dbReference type="EMBL" id="JAFHDT010000010">
    <property type="protein sequence ID" value="KAI7804666.1"/>
    <property type="molecule type" value="Genomic_DNA"/>
</dbReference>
<comment type="caution">
    <text evidence="5">The sequence shown here is derived from an EMBL/GenBank/DDBJ whole genome shotgun (WGS) entry which is preliminary data.</text>
</comment>